<evidence type="ECO:0008006" key="5">
    <source>
        <dbReference type="Google" id="ProtNLM"/>
    </source>
</evidence>
<accession>A0ABS2U4X7</accession>
<dbReference type="RefSeq" id="WP_205363970.1">
    <property type="nucleotide sequence ID" value="NZ_JADKYB010000033.1"/>
</dbReference>
<gene>
    <name evidence="3" type="ORF">ITX44_37775</name>
</gene>
<feature type="chain" id="PRO_5045442659" description="FG-GAP repeat protein" evidence="2">
    <location>
        <begin position="38"/>
        <end position="590"/>
    </location>
</feature>
<feature type="region of interest" description="Disordered" evidence="1">
    <location>
        <begin position="569"/>
        <end position="590"/>
    </location>
</feature>
<dbReference type="Proteomes" id="UP000749040">
    <property type="component" value="Unassembled WGS sequence"/>
</dbReference>
<dbReference type="EMBL" id="JADKYB010000033">
    <property type="protein sequence ID" value="MBM9510211.1"/>
    <property type="molecule type" value="Genomic_DNA"/>
</dbReference>
<keyword evidence="4" id="KW-1185">Reference proteome</keyword>
<organism evidence="3 4">
    <name type="scientific">Actinacidiphila acididurans</name>
    <dbReference type="NCBI Taxonomy" id="2784346"/>
    <lineage>
        <taxon>Bacteria</taxon>
        <taxon>Bacillati</taxon>
        <taxon>Actinomycetota</taxon>
        <taxon>Actinomycetes</taxon>
        <taxon>Kitasatosporales</taxon>
        <taxon>Streptomycetaceae</taxon>
        <taxon>Actinacidiphila</taxon>
    </lineage>
</organism>
<protein>
    <recommendedName>
        <fullName evidence="5">FG-GAP repeat protein</fullName>
    </recommendedName>
</protein>
<feature type="region of interest" description="Disordered" evidence="1">
    <location>
        <begin position="41"/>
        <end position="63"/>
    </location>
</feature>
<reference evidence="3 4" key="1">
    <citation type="submission" date="2021-01" db="EMBL/GenBank/DDBJ databases">
        <title>Streptomyces acididurans sp. nov., isolated from a peat swamp forest soil.</title>
        <authorList>
            <person name="Chantavorakit T."/>
            <person name="Duangmal K."/>
        </authorList>
    </citation>
    <scope>NUCLEOTIDE SEQUENCE [LARGE SCALE GENOMIC DNA]</scope>
    <source>
        <strain evidence="3 4">KK5PA1</strain>
    </source>
</reference>
<feature type="compositionally biased region" description="Polar residues" evidence="1">
    <location>
        <begin position="46"/>
        <end position="63"/>
    </location>
</feature>
<evidence type="ECO:0000256" key="2">
    <source>
        <dbReference type="SAM" id="SignalP"/>
    </source>
</evidence>
<proteinExistence type="predicted"/>
<name>A0ABS2U4X7_9ACTN</name>
<feature type="signal peptide" evidence="2">
    <location>
        <begin position="1"/>
        <end position="37"/>
    </location>
</feature>
<evidence type="ECO:0000313" key="3">
    <source>
        <dbReference type="EMBL" id="MBM9510211.1"/>
    </source>
</evidence>
<dbReference type="SUPFAM" id="SSF69318">
    <property type="entry name" value="Integrin alpha N-terminal domain"/>
    <property type="match status" value="1"/>
</dbReference>
<evidence type="ECO:0000313" key="4">
    <source>
        <dbReference type="Proteomes" id="UP000749040"/>
    </source>
</evidence>
<dbReference type="InterPro" id="IPR028994">
    <property type="entry name" value="Integrin_alpha_N"/>
</dbReference>
<sequence length="590" mass="60224">MALIDSPRTRHRRGLAGLLAASAIIASALLAAVPAHAETAPAVPTDVSTTPAPQDATGQPNYGCNGTGDWGWIAAGGSGGEVVLQGRITDPDAGRPISAQFEMWDGPRHLIVMGQPADPTAGTLDSDADTHWQTSGSIASKAVPTSLLVSGHSYGFRLRATDGTAQSAVSVSCHFTYDATTPDLTINGSRSTGSGTCIDGGTLASNRTALDLTLRATDTVSGLDHFGSSLGSAPVVPDANGAAVLHDPLRGPGTYIIEATANDRAGNQATMCYRFNVSDAPATQVAPGDIDGDALPDVAAVPAAGSYTGNPGLRYYLTDVAGPRGAIASNSNNGPNTDGTWTGALTAHRSSPVRSVTGGRVDDLWALGTNHLMYLYHNNDGPLMADHGNQYYSSDSRVFVSRPACDTALSDCSHYTGTWASVRQSVAPGDMNNDGIPDLITEEAGNQLWFFPGTNAAGFGRAQLIGTGTWDDETLIAPGNTSTTPGTAALWARDDTTGALSSYTAALDATTGRLTLSAATPIGAGYPAAGYPLIISVGDISGDGLPDLIATTASGALVDQLATPATAFDGTPGHPTRLSTGGWTQIASIS</sequence>
<keyword evidence="2" id="KW-0732">Signal</keyword>
<evidence type="ECO:0000256" key="1">
    <source>
        <dbReference type="SAM" id="MobiDB-lite"/>
    </source>
</evidence>
<comment type="caution">
    <text evidence="3">The sequence shown here is derived from an EMBL/GenBank/DDBJ whole genome shotgun (WGS) entry which is preliminary data.</text>
</comment>
<feature type="compositionally biased region" description="Polar residues" evidence="1">
    <location>
        <begin position="577"/>
        <end position="590"/>
    </location>
</feature>